<dbReference type="InterPro" id="IPR006554">
    <property type="entry name" value="Helicase-like_DEXD_c2"/>
</dbReference>
<dbReference type="InterPro" id="IPR010614">
    <property type="entry name" value="RAD3-like_helicase_DEAD"/>
</dbReference>
<proteinExistence type="inferred from homology"/>
<evidence type="ECO:0000256" key="11">
    <source>
        <dbReference type="ARBA" id="ARBA00023004"/>
    </source>
</evidence>
<evidence type="ECO:0000256" key="14">
    <source>
        <dbReference type="ARBA" id="ARBA00023235"/>
    </source>
</evidence>
<evidence type="ECO:0000256" key="21">
    <source>
        <dbReference type="ARBA" id="ARBA00045702"/>
    </source>
</evidence>
<dbReference type="GO" id="GO:0034085">
    <property type="term" value="P:establishment of sister chromatid cohesion"/>
    <property type="evidence" value="ECO:0007669"/>
    <property type="project" value="TreeGrafter"/>
</dbReference>
<evidence type="ECO:0000256" key="3">
    <source>
        <dbReference type="ARBA" id="ARBA00008435"/>
    </source>
</evidence>
<evidence type="ECO:0000256" key="18">
    <source>
        <dbReference type="ARBA" id="ARBA00044969"/>
    </source>
</evidence>
<dbReference type="SUPFAM" id="SSF52540">
    <property type="entry name" value="P-loop containing nucleoside triphosphate hydrolases"/>
    <property type="match status" value="1"/>
</dbReference>
<evidence type="ECO:0000256" key="10">
    <source>
        <dbReference type="ARBA" id="ARBA00022840"/>
    </source>
</evidence>
<dbReference type="Pfam" id="PF13307">
    <property type="entry name" value="Helicase_C_2"/>
    <property type="match status" value="1"/>
</dbReference>
<evidence type="ECO:0000256" key="20">
    <source>
        <dbReference type="ARBA" id="ARBA00045008"/>
    </source>
</evidence>
<keyword evidence="13" id="KW-0238">DNA-binding</keyword>
<dbReference type="Gene3D" id="1.10.30.20">
    <property type="entry name" value="Bacterial XPD DNA helicase, FeS cluster domain"/>
    <property type="match status" value="1"/>
</dbReference>
<dbReference type="FunFam" id="3.40.50.300:FF:001372">
    <property type="entry name" value="ATP-dependent DNA helicase chl1"/>
    <property type="match status" value="1"/>
</dbReference>
<dbReference type="GO" id="GO:0003677">
    <property type="term" value="F:DNA binding"/>
    <property type="evidence" value="ECO:0007669"/>
    <property type="project" value="UniProtKB-KW"/>
</dbReference>
<dbReference type="PANTHER" id="PTHR11472:SF41">
    <property type="entry name" value="ATP-DEPENDENT DNA HELICASE DDX11-RELATED"/>
    <property type="match status" value="1"/>
</dbReference>
<feature type="domain" description="Helicase ATP-binding" evidence="23">
    <location>
        <begin position="7"/>
        <end position="407"/>
    </location>
</feature>
<evidence type="ECO:0000256" key="4">
    <source>
        <dbReference type="ARBA" id="ARBA00016387"/>
    </source>
</evidence>
<comment type="subcellular location">
    <subcellularLocation>
        <location evidence="2">Nucleus</location>
    </subcellularLocation>
</comment>
<sequence length="802" mass="91889">MVEVVIHERRFNHPYTPYDVQVKLMEAIYDTLTGNYKVGIFESPTGTGKTLSIICSTMTWLRELKQRQNAIIDDDDDDEPEWVRQAYREKIVGQMVAEAREYERHLDELAKTQGKAIENKIKEKTHTRKQRKVVKEEDLVPEDYFEDETLEDRNTKIANEIKQLLAQVEGRSERNDKATKINQCDSKIFFSSRTHSQLSQFGQQLRLTHFPSSLETVDEKTKYLALGSRKQLCINEQVSSLKDVQQINEACLELQRKKDGEKGCSYMPRPETDDLTTQFRDLTFSEIRDIEELHEIGSHYRVCPYYSLRRGMEIAEIVSMPYQLLLQKSTRQVLGLDLRNSIVVIDEAHNLLDTISSLNSATISLSELLKVRKALKSYTTKFSSRLNAGNRINLAKLSKMITILARFLTKDSDKKTAGTEINVTSIFDDTTGDLLNFHSLETYLTKSKIAYKIESYMEKIDENHKAGTPILFKIRSFLECLSNPSKSGKLFYERDSDNGIAMKYLLLDPSEAFRDIVEECKCVLLAGGTMEPISDFISFLVPYVESTQIKYFSCDHIIPASNLDVYPVKSRQGVEFEFSFDKRNDKKMINALGDAILEMVAAVPDGMVVFFPSYKYLDQLVDLWKNSGHYHRINQVKTIYTESRENVVDNVLQNYSQCILERSGAVLFAVVGGKMSEGINFSDELARAVAMVGLPFPNLMSGDLIAKRKYVESKTIEMGGSREDAVANAREFYENICMKAVNQSVGRAIRNIRDYSVIYLIDVRYGRPHIQQKLSGWIKKRIEHGGEVSEVIKQTKRFFMSK</sequence>
<evidence type="ECO:0000256" key="8">
    <source>
        <dbReference type="ARBA" id="ARBA00022801"/>
    </source>
</evidence>
<keyword evidence="8" id="KW-0378">Hydrolase</keyword>
<dbReference type="InterPro" id="IPR013020">
    <property type="entry name" value="Rad3/Chl1-like"/>
</dbReference>
<keyword evidence="15" id="KW-0539">Nucleus</keyword>
<dbReference type="GO" id="GO:0016818">
    <property type="term" value="F:hydrolase activity, acting on acid anhydrides, in phosphorus-containing anhydrides"/>
    <property type="evidence" value="ECO:0007669"/>
    <property type="project" value="InterPro"/>
</dbReference>
<evidence type="ECO:0000313" key="25">
    <source>
        <dbReference type="Proteomes" id="UP000738402"/>
    </source>
</evidence>
<dbReference type="GO" id="GO:0046872">
    <property type="term" value="F:metal ion binding"/>
    <property type="evidence" value="ECO:0007669"/>
    <property type="project" value="UniProtKB-KW"/>
</dbReference>
<dbReference type="GO" id="GO:0005634">
    <property type="term" value="C:nucleus"/>
    <property type="evidence" value="ECO:0007669"/>
    <property type="project" value="UniProtKB-SubCell"/>
</dbReference>
<keyword evidence="10" id="KW-0067">ATP-binding</keyword>
<dbReference type="InterPro" id="IPR002464">
    <property type="entry name" value="DNA/RNA_helicase_DEAH_CS"/>
</dbReference>
<evidence type="ECO:0000256" key="1">
    <source>
        <dbReference type="ARBA" id="ARBA00001966"/>
    </source>
</evidence>
<comment type="function">
    <text evidence="21">ATP-dependent DNA helicase important for chromosome transmission and normal cell cycle progression in G(2)/M. May have a role in changing DNA topology to allow the loading of proteins involved in maintaining sister chromatid cohesion in the vicinity of the centromeres. Has a specific role in chromosome segregation during meiosis II.</text>
</comment>
<evidence type="ECO:0000256" key="6">
    <source>
        <dbReference type="ARBA" id="ARBA00022723"/>
    </source>
</evidence>
<dbReference type="GO" id="GO:0006139">
    <property type="term" value="P:nucleobase-containing compound metabolic process"/>
    <property type="evidence" value="ECO:0007669"/>
    <property type="project" value="InterPro"/>
</dbReference>
<keyword evidence="11" id="KW-0408">Iron</keyword>
<dbReference type="Proteomes" id="UP000738402">
    <property type="component" value="Unassembled WGS sequence"/>
</dbReference>
<evidence type="ECO:0000313" key="24">
    <source>
        <dbReference type="EMBL" id="KAG7728679.1"/>
    </source>
</evidence>
<dbReference type="EMBL" id="JAHLUH010000004">
    <property type="protein sequence ID" value="KAG7728679.1"/>
    <property type="molecule type" value="Genomic_DNA"/>
</dbReference>
<dbReference type="InterPro" id="IPR006555">
    <property type="entry name" value="ATP-dep_Helicase_C"/>
</dbReference>
<dbReference type="EC" id="5.6.2.3" evidence="18"/>
<dbReference type="NCBIfam" id="TIGR00604">
    <property type="entry name" value="rad3"/>
    <property type="match status" value="1"/>
</dbReference>
<keyword evidence="9" id="KW-0347">Helicase</keyword>
<dbReference type="InterPro" id="IPR042493">
    <property type="entry name" value="XPD_DNA_FeS"/>
</dbReference>
<evidence type="ECO:0000256" key="22">
    <source>
        <dbReference type="ARBA" id="ARBA00048954"/>
    </source>
</evidence>
<evidence type="ECO:0000256" key="19">
    <source>
        <dbReference type="ARBA" id="ARBA00044998"/>
    </source>
</evidence>
<organism evidence="24 25">
    <name type="scientific">Ogataea haglerorum</name>
    <dbReference type="NCBI Taxonomy" id="1937702"/>
    <lineage>
        <taxon>Eukaryota</taxon>
        <taxon>Fungi</taxon>
        <taxon>Dikarya</taxon>
        <taxon>Ascomycota</taxon>
        <taxon>Saccharomycotina</taxon>
        <taxon>Pichiomycetes</taxon>
        <taxon>Pichiales</taxon>
        <taxon>Pichiaceae</taxon>
        <taxon>Ogataea</taxon>
    </lineage>
</organism>
<comment type="cofactor">
    <cofactor evidence="1">
        <name>[4Fe-4S] cluster</name>
        <dbReference type="ChEBI" id="CHEBI:49883"/>
    </cofactor>
</comment>
<dbReference type="InterPro" id="IPR045028">
    <property type="entry name" value="DinG/Rad3-like"/>
</dbReference>
<evidence type="ECO:0000259" key="23">
    <source>
        <dbReference type="PROSITE" id="PS51193"/>
    </source>
</evidence>
<evidence type="ECO:0000256" key="17">
    <source>
        <dbReference type="ARBA" id="ARBA00029709"/>
    </source>
</evidence>
<dbReference type="GO" id="GO:0043139">
    <property type="term" value="F:5'-3' DNA helicase activity"/>
    <property type="evidence" value="ECO:0007669"/>
    <property type="project" value="UniProtKB-EC"/>
</dbReference>
<name>A0AAN6D8S5_9ASCO</name>
<comment type="caution">
    <text evidence="24">The sequence shown here is derived from an EMBL/GenBank/DDBJ whole genome shotgun (WGS) entry which is preliminary data.</text>
</comment>
<comment type="catalytic activity">
    <reaction evidence="22">
        <text>ATP + H2O = ADP + phosphate + H(+)</text>
        <dbReference type="Rhea" id="RHEA:13065"/>
        <dbReference type="ChEBI" id="CHEBI:15377"/>
        <dbReference type="ChEBI" id="CHEBI:15378"/>
        <dbReference type="ChEBI" id="CHEBI:30616"/>
        <dbReference type="ChEBI" id="CHEBI:43474"/>
        <dbReference type="ChEBI" id="CHEBI:456216"/>
        <dbReference type="EC" id="5.6.2.3"/>
    </reaction>
</comment>
<dbReference type="SMART" id="SM00491">
    <property type="entry name" value="HELICc2"/>
    <property type="match status" value="1"/>
</dbReference>
<keyword evidence="16" id="KW-0131">Cell cycle</keyword>
<evidence type="ECO:0000256" key="15">
    <source>
        <dbReference type="ARBA" id="ARBA00023242"/>
    </source>
</evidence>
<dbReference type="PROSITE" id="PS51193">
    <property type="entry name" value="HELICASE_ATP_BIND_2"/>
    <property type="match status" value="1"/>
</dbReference>
<dbReference type="Gene3D" id="3.40.50.300">
    <property type="entry name" value="P-loop containing nucleotide triphosphate hydrolases"/>
    <property type="match status" value="3"/>
</dbReference>
<accession>A0AAN6D8S5</accession>
<dbReference type="Pfam" id="PF06733">
    <property type="entry name" value="DEAD_2"/>
    <property type="match status" value="1"/>
</dbReference>
<evidence type="ECO:0000256" key="5">
    <source>
        <dbReference type="ARBA" id="ARBA00017386"/>
    </source>
</evidence>
<keyword evidence="7" id="KW-0547">Nucleotide-binding</keyword>
<dbReference type="GO" id="GO:0051536">
    <property type="term" value="F:iron-sulfur cluster binding"/>
    <property type="evidence" value="ECO:0007669"/>
    <property type="project" value="UniProtKB-KW"/>
</dbReference>
<dbReference type="CDD" id="cd18788">
    <property type="entry name" value="SF2_C_XPD"/>
    <property type="match status" value="1"/>
</dbReference>
<protein>
    <recommendedName>
        <fullName evidence="5">ATP-dependent DNA helicase CHL1</fullName>
        <ecNumber evidence="18">5.6.2.3</ecNumber>
    </recommendedName>
    <alternativeName>
        <fullName evidence="4">ATP-dependent DNA helicase chl1</fullName>
    </alternativeName>
    <alternativeName>
        <fullName evidence="17">Chromosome loss protein 1</fullName>
    </alternativeName>
    <alternativeName>
        <fullName evidence="19 20">DNA 5'-3' helicase CHL1</fullName>
    </alternativeName>
</protein>
<dbReference type="AlphaFoldDB" id="A0AAN6D8S5"/>
<dbReference type="InterPro" id="IPR027417">
    <property type="entry name" value="P-loop_NTPase"/>
</dbReference>
<comment type="similarity">
    <text evidence="3">Belongs to the DEAD box helicase family. DEAH subfamily. DDX11/CHL1 sub-subfamily.</text>
</comment>
<evidence type="ECO:0000256" key="9">
    <source>
        <dbReference type="ARBA" id="ARBA00022806"/>
    </source>
</evidence>
<dbReference type="SMART" id="SM00488">
    <property type="entry name" value="DEXDc2"/>
    <property type="match status" value="1"/>
</dbReference>
<dbReference type="PROSITE" id="PS00690">
    <property type="entry name" value="DEAH_ATP_HELICASE"/>
    <property type="match status" value="1"/>
</dbReference>
<dbReference type="PANTHER" id="PTHR11472">
    <property type="entry name" value="DNA REPAIR DEAD HELICASE RAD3/XP-D SUBFAMILY MEMBER"/>
    <property type="match status" value="1"/>
</dbReference>
<keyword evidence="14" id="KW-0413">Isomerase</keyword>
<evidence type="ECO:0000256" key="2">
    <source>
        <dbReference type="ARBA" id="ARBA00004123"/>
    </source>
</evidence>
<evidence type="ECO:0000256" key="16">
    <source>
        <dbReference type="ARBA" id="ARBA00023306"/>
    </source>
</evidence>
<reference evidence="24" key="1">
    <citation type="journal article" date="2021" name="G3 (Bethesda)">
        <title>Genomic diversity, chromosomal rearrangements, and interspecies hybridization in the ogataea polymorpha species complex.</title>
        <authorList>
            <person name="Hanson S.J."/>
            <person name="Cinneide E.O."/>
            <person name="Salzberg L.I."/>
            <person name="Wolfe K.H."/>
            <person name="McGowan J."/>
            <person name="Fitzpatrick D.A."/>
            <person name="Matlin K."/>
        </authorList>
    </citation>
    <scope>NUCLEOTIDE SEQUENCE</scope>
    <source>
        <strain evidence="24">83-405-1</strain>
    </source>
</reference>
<dbReference type="GO" id="GO:0005524">
    <property type="term" value="F:ATP binding"/>
    <property type="evidence" value="ECO:0007669"/>
    <property type="project" value="UniProtKB-KW"/>
</dbReference>
<dbReference type="InterPro" id="IPR014013">
    <property type="entry name" value="Helic_SF1/SF2_ATP-bd_DinG/Rad3"/>
</dbReference>
<keyword evidence="6" id="KW-0479">Metal-binding</keyword>
<evidence type="ECO:0000256" key="13">
    <source>
        <dbReference type="ARBA" id="ARBA00023125"/>
    </source>
</evidence>
<evidence type="ECO:0000256" key="7">
    <source>
        <dbReference type="ARBA" id="ARBA00022741"/>
    </source>
</evidence>
<dbReference type="GO" id="GO:0006974">
    <property type="term" value="P:DNA damage response"/>
    <property type="evidence" value="ECO:0007669"/>
    <property type="project" value="UniProtKB-ARBA"/>
</dbReference>
<evidence type="ECO:0000256" key="12">
    <source>
        <dbReference type="ARBA" id="ARBA00023014"/>
    </source>
</evidence>
<keyword evidence="12" id="KW-0411">Iron-sulfur</keyword>
<gene>
    <name evidence="24" type="ORF">KL933_001912</name>
</gene>
<dbReference type="Gene3D" id="1.10.275.40">
    <property type="match status" value="1"/>
</dbReference>